<dbReference type="Gene3D" id="1.20.120.30">
    <property type="entry name" value="Aspartate receptor, ligand-binding domain"/>
    <property type="match status" value="1"/>
</dbReference>
<dbReference type="SMART" id="SM00304">
    <property type="entry name" value="HAMP"/>
    <property type="match status" value="2"/>
</dbReference>
<keyword evidence="2" id="KW-1003">Cell membrane</keyword>
<evidence type="ECO:0000256" key="12">
    <source>
        <dbReference type="SAM" id="Phobius"/>
    </source>
</evidence>
<accession>A0A0P9J8X0</accession>
<evidence type="ECO:0000313" key="15">
    <source>
        <dbReference type="EMBL" id="KPW46443.1"/>
    </source>
</evidence>
<evidence type="ECO:0000259" key="13">
    <source>
        <dbReference type="PROSITE" id="PS50111"/>
    </source>
</evidence>
<dbReference type="EMBL" id="LJPT01000129">
    <property type="protein sequence ID" value="KPW46443.1"/>
    <property type="molecule type" value="Genomic_DNA"/>
</dbReference>
<feature type="transmembrane region" description="Helical" evidence="12">
    <location>
        <begin position="231"/>
        <end position="251"/>
    </location>
</feature>
<dbReference type="InterPro" id="IPR003660">
    <property type="entry name" value="HAMP_dom"/>
</dbReference>
<comment type="subcellular location">
    <subcellularLocation>
        <location evidence="1">Cell membrane</location>
        <topology evidence="1">Multi-pass membrane protein</topology>
    </subcellularLocation>
</comment>
<dbReference type="InterPro" id="IPR004089">
    <property type="entry name" value="MCPsignal_dom"/>
</dbReference>
<evidence type="ECO:0000259" key="14">
    <source>
        <dbReference type="PROSITE" id="PS50885"/>
    </source>
</evidence>
<reference evidence="15 16" key="1">
    <citation type="submission" date="2015-09" db="EMBL/GenBank/DDBJ databases">
        <title>Genome announcement of multiple Pseudomonas syringae strains.</title>
        <authorList>
            <person name="Thakur S."/>
            <person name="Wang P.W."/>
            <person name="Gong Y."/>
            <person name="Weir B.S."/>
            <person name="Guttman D.S."/>
        </authorList>
    </citation>
    <scope>NUCLEOTIDE SEQUENCE [LARGE SCALE GENOMIC DNA]</scope>
    <source>
        <strain evidence="15 16">ICMP4303</strain>
    </source>
</reference>
<comment type="similarity">
    <text evidence="9">Belongs to the methyl-accepting chemotaxis (MCP) protein family.</text>
</comment>
<dbReference type="AlphaFoldDB" id="A0A0P9J8X0"/>
<protein>
    <submittedName>
        <fullName evidence="15">Methyl-accepting chemotaxis protein</fullName>
    </submittedName>
</protein>
<keyword evidence="4" id="KW-0145">Chemotaxis</keyword>
<feature type="transmembrane region" description="Helical" evidence="12">
    <location>
        <begin position="49"/>
        <end position="72"/>
    </location>
</feature>
<keyword evidence="5 12" id="KW-0812">Transmembrane</keyword>
<keyword evidence="8 10" id="KW-0807">Transducer</keyword>
<evidence type="ECO:0000313" key="16">
    <source>
        <dbReference type="Proteomes" id="UP000050425"/>
    </source>
</evidence>
<comment type="caution">
    <text evidence="15">The sequence shown here is derived from an EMBL/GenBank/DDBJ whole genome shotgun (WGS) entry which is preliminary data.</text>
</comment>
<dbReference type="GO" id="GO:0006935">
    <property type="term" value="P:chemotaxis"/>
    <property type="evidence" value="ECO:0007669"/>
    <property type="project" value="UniProtKB-KW"/>
</dbReference>
<evidence type="ECO:0000256" key="6">
    <source>
        <dbReference type="ARBA" id="ARBA00022989"/>
    </source>
</evidence>
<feature type="compositionally biased region" description="Polar residues" evidence="11">
    <location>
        <begin position="360"/>
        <end position="374"/>
    </location>
</feature>
<feature type="domain" description="Methyl-accepting transducer" evidence="13">
    <location>
        <begin position="310"/>
        <end position="546"/>
    </location>
</feature>
<evidence type="ECO:0000256" key="1">
    <source>
        <dbReference type="ARBA" id="ARBA00004651"/>
    </source>
</evidence>
<keyword evidence="6 12" id="KW-1133">Transmembrane helix</keyword>
<sequence length="582" mass="61942">MMRSVADRHFYTTFENCRYPLQDRAVSANANARIPIMNWFYNAKLSTKLFISFALCALITLGVGMVASRGIAELASNLKLVFSNNLVSVSKTNETMTNVVEQNRDLYRLITVVAANASQGAKDDVIASLQKNRAEAEKAYSTYRATPLEDDERAAGDQMDKDWPVYQALVDRALGIISSGDIGAARALVDGEVRTAYLKVMDELSIMVGSNNRQIGEGAIAAGKTESTANLNLYIGIGVAFVAAFVLALFISRVISSPIASALFSAQRIAGGDLTQPIVSTHRDEAGLMLTALGDMQTSLKNTIGQISSAADQLASAAEELNAVTEESSRGLTRQNDEIQQAATAVNEMTAAVEEVARNAMSTSDASKQTSTEAATGRDQARDAVNAINTVSDEISSSTTMVEELAGRVREIGKVLDVIRGIAEQTNLLALNAAIEAARAGEQGRGFAVVADEVRALAARTQASTGEIETMIGSVQASADQAVRAMGNSRTLASNTQSLAQATGQSLERIAKSIAEINDRNMLIATASEEQSHVAREVDRNLVNIQDLSTQTAAGAHQTSASSQELSRLAISFNDLVGRFKV</sequence>
<evidence type="ECO:0000256" key="3">
    <source>
        <dbReference type="ARBA" id="ARBA00022481"/>
    </source>
</evidence>
<evidence type="ECO:0000256" key="8">
    <source>
        <dbReference type="ARBA" id="ARBA00023224"/>
    </source>
</evidence>
<evidence type="ECO:0000256" key="10">
    <source>
        <dbReference type="PROSITE-ProRule" id="PRU00284"/>
    </source>
</evidence>
<dbReference type="FunFam" id="1.10.287.950:FF:000001">
    <property type="entry name" value="Methyl-accepting chemotaxis sensory transducer"/>
    <property type="match status" value="1"/>
</dbReference>
<dbReference type="PATRIC" id="fig|251702.3.peg.420"/>
<dbReference type="InterPro" id="IPR035440">
    <property type="entry name" value="4HB_MCP_dom_sf"/>
</dbReference>
<evidence type="ECO:0000256" key="5">
    <source>
        <dbReference type="ARBA" id="ARBA00022692"/>
    </source>
</evidence>
<dbReference type="PANTHER" id="PTHR32089:SF120">
    <property type="entry name" value="METHYL-ACCEPTING CHEMOTAXIS PROTEIN TLPQ"/>
    <property type="match status" value="1"/>
</dbReference>
<evidence type="ECO:0000256" key="7">
    <source>
        <dbReference type="ARBA" id="ARBA00023136"/>
    </source>
</evidence>
<dbReference type="CDD" id="cd11386">
    <property type="entry name" value="MCP_signal"/>
    <property type="match status" value="1"/>
</dbReference>
<dbReference type="PANTHER" id="PTHR32089">
    <property type="entry name" value="METHYL-ACCEPTING CHEMOTAXIS PROTEIN MCPB"/>
    <property type="match status" value="1"/>
</dbReference>
<evidence type="ECO:0000256" key="11">
    <source>
        <dbReference type="SAM" id="MobiDB-lite"/>
    </source>
</evidence>
<feature type="region of interest" description="Disordered" evidence="11">
    <location>
        <begin position="359"/>
        <end position="382"/>
    </location>
</feature>
<name>A0A0P9J8X0_9PSED</name>
<dbReference type="PROSITE" id="PS50111">
    <property type="entry name" value="CHEMOTAXIS_TRANSDUC_2"/>
    <property type="match status" value="1"/>
</dbReference>
<dbReference type="SUPFAM" id="SSF58104">
    <property type="entry name" value="Methyl-accepting chemotaxis protein (MCP) signaling domain"/>
    <property type="match status" value="1"/>
</dbReference>
<dbReference type="Gene3D" id="1.10.287.950">
    <property type="entry name" value="Methyl-accepting chemotaxis protein"/>
    <property type="match status" value="1"/>
</dbReference>
<dbReference type="SMART" id="SM00283">
    <property type="entry name" value="MA"/>
    <property type="match status" value="1"/>
</dbReference>
<dbReference type="PRINTS" id="PR00260">
    <property type="entry name" value="CHEMTRNSDUCR"/>
</dbReference>
<dbReference type="GO" id="GO:0007165">
    <property type="term" value="P:signal transduction"/>
    <property type="evidence" value="ECO:0007669"/>
    <property type="project" value="UniProtKB-KW"/>
</dbReference>
<dbReference type="Proteomes" id="UP000050425">
    <property type="component" value="Unassembled WGS sequence"/>
</dbReference>
<dbReference type="SUPFAM" id="SSF47170">
    <property type="entry name" value="Aspartate receptor, ligand-binding domain"/>
    <property type="match status" value="1"/>
</dbReference>
<evidence type="ECO:0000256" key="2">
    <source>
        <dbReference type="ARBA" id="ARBA00022475"/>
    </source>
</evidence>
<dbReference type="Pfam" id="PF12729">
    <property type="entry name" value="4HB_MCP_1"/>
    <property type="match status" value="1"/>
</dbReference>
<gene>
    <name evidence="15" type="ORF">ALO88_04505</name>
</gene>
<keyword evidence="3" id="KW-0488">Methylation</keyword>
<keyword evidence="7 12" id="KW-0472">Membrane</keyword>
<proteinExistence type="inferred from homology"/>
<feature type="domain" description="HAMP" evidence="14">
    <location>
        <begin position="253"/>
        <end position="305"/>
    </location>
</feature>
<evidence type="ECO:0000256" key="9">
    <source>
        <dbReference type="ARBA" id="ARBA00029447"/>
    </source>
</evidence>
<dbReference type="InterPro" id="IPR004090">
    <property type="entry name" value="Chemotax_Me-accpt_rcpt"/>
</dbReference>
<dbReference type="InterPro" id="IPR024478">
    <property type="entry name" value="HlyB_4HB_MCP"/>
</dbReference>
<dbReference type="GO" id="GO:0005886">
    <property type="term" value="C:plasma membrane"/>
    <property type="evidence" value="ECO:0007669"/>
    <property type="project" value="UniProtKB-SubCell"/>
</dbReference>
<dbReference type="PROSITE" id="PS50885">
    <property type="entry name" value="HAMP"/>
    <property type="match status" value="1"/>
</dbReference>
<dbReference type="Pfam" id="PF00015">
    <property type="entry name" value="MCPsignal"/>
    <property type="match status" value="1"/>
</dbReference>
<organism evidence="15 16">
    <name type="scientific">Pseudomonas syringae pv. antirrhini</name>
    <dbReference type="NCBI Taxonomy" id="251702"/>
    <lineage>
        <taxon>Bacteria</taxon>
        <taxon>Pseudomonadati</taxon>
        <taxon>Pseudomonadota</taxon>
        <taxon>Gammaproteobacteria</taxon>
        <taxon>Pseudomonadales</taxon>
        <taxon>Pseudomonadaceae</taxon>
        <taxon>Pseudomonas</taxon>
    </lineage>
</organism>
<dbReference type="GO" id="GO:0004888">
    <property type="term" value="F:transmembrane signaling receptor activity"/>
    <property type="evidence" value="ECO:0007669"/>
    <property type="project" value="InterPro"/>
</dbReference>
<evidence type="ECO:0000256" key="4">
    <source>
        <dbReference type="ARBA" id="ARBA00022500"/>
    </source>
</evidence>
<dbReference type="Pfam" id="PF00672">
    <property type="entry name" value="HAMP"/>
    <property type="match status" value="1"/>
</dbReference>